<feature type="domain" description="DUF6834" evidence="1">
    <location>
        <begin position="98"/>
        <end position="227"/>
    </location>
</feature>
<accession>A0A7C3UEI1</accession>
<evidence type="ECO:0000259" key="2">
    <source>
        <dbReference type="Pfam" id="PF20897"/>
    </source>
</evidence>
<dbReference type="Pfam" id="PF20755">
    <property type="entry name" value="DUF6834_C"/>
    <property type="match status" value="1"/>
</dbReference>
<evidence type="ECO:0000313" key="3">
    <source>
        <dbReference type="EMBL" id="HGE66894.1"/>
    </source>
</evidence>
<dbReference type="InterPro" id="IPR049264">
    <property type="entry name" value="DUF6846"/>
</dbReference>
<dbReference type="Pfam" id="PF20897">
    <property type="entry name" value="DUF6846"/>
    <property type="match status" value="1"/>
</dbReference>
<dbReference type="AlphaFoldDB" id="A0A7C3UEI1"/>
<proteinExistence type="predicted"/>
<evidence type="ECO:0000259" key="1">
    <source>
        <dbReference type="Pfam" id="PF20755"/>
    </source>
</evidence>
<evidence type="ECO:0000313" key="4">
    <source>
        <dbReference type="EMBL" id="HGU59264.1"/>
    </source>
</evidence>
<gene>
    <name evidence="5" type="ORF">ENL48_03795</name>
    <name evidence="4" type="ORF">ENT89_03615</name>
    <name evidence="3" type="ORF">ENX77_07275</name>
</gene>
<dbReference type="CDD" id="cd22184">
    <property type="entry name" value="Af2093-like"/>
    <property type="match status" value="1"/>
</dbReference>
<reference evidence="3" key="1">
    <citation type="journal article" date="2020" name="mSystems">
        <title>Genome- and Community-Level Interaction Insights into Carbon Utilization and Element Cycling Functions of Hydrothermarchaeota in Hydrothermal Sediment.</title>
        <authorList>
            <person name="Zhou Z."/>
            <person name="Liu Y."/>
            <person name="Xu W."/>
            <person name="Pan J."/>
            <person name="Luo Z.H."/>
            <person name="Li M."/>
        </authorList>
    </citation>
    <scope>NUCLEOTIDE SEQUENCE [LARGE SCALE GENOMIC DNA]</scope>
    <source>
        <strain evidence="5">SpSt-10</strain>
        <strain evidence="4">SpSt-62</strain>
        <strain evidence="3">SpSt-97</strain>
    </source>
</reference>
<comment type="caution">
    <text evidence="3">The sequence shown here is derived from an EMBL/GenBank/DDBJ whole genome shotgun (WGS) entry which is preliminary data.</text>
</comment>
<evidence type="ECO:0000313" key="5">
    <source>
        <dbReference type="EMBL" id="HHF48306.1"/>
    </source>
</evidence>
<dbReference type="InterPro" id="IPR049429">
    <property type="entry name" value="AF2093-like"/>
</dbReference>
<dbReference type="InterPro" id="IPR049266">
    <property type="entry name" value="AF2093-like_C_sf"/>
</dbReference>
<sequence length="246" mass="28591">MLGELIRIVSERLSGKEVTSEEEIKRIALRSMLQYFGAKSAGFDHNQLLNQIVESLCDEPISIHSLHYSEVIEIGEMKFRHIHTCKPTKESLELAYNELKKSASFLDSLNVMKDVTDNFFKGYTTEDGLIKLYTHEKYKYGVYYSIIDDVGEDIKIHKDIAKNFDGEYVIVVPTEEELTPFLRFFARYSEDVKMAGFKIWVVDPIKRSIDPFIGYPKDFRLISRFKNPKLATIINSLWRVKVENID</sequence>
<dbReference type="EMBL" id="DRUC01000058">
    <property type="protein sequence ID" value="HHF48306.1"/>
    <property type="molecule type" value="Genomic_DNA"/>
</dbReference>
<name>A0A7C3UEI1_9EURY</name>
<dbReference type="EMBL" id="DTAK01000019">
    <property type="protein sequence ID" value="HGU59264.1"/>
    <property type="molecule type" value="Genomic_DNA"/>
</dbReference>
<dbReference type="EMBL" id="DTPI01000033">
    <property type="protein sequence ID" value="HGE66894.1"/>
    <property type="molecule type" value="Genomic_DNA"/>
</dbReference>
<feature type="domain" description="DUF6846" evidence="2">
    <location>
        <begin position="4"/>
        <end position="96"/>
    </location>
</feature>
<organism evidence="3">
    <name type="scientific">Geoglobus ahangari</name>
    <dbReference type="NCBI Taxonomy" id="113653"/>
    <lineage>
        <taxon>Archaea</taxon>
        <taxon>Methanobacteriati</taxon>
        <taxon>Methanobacteriota</taxon>
        <taxon>Archaeoglobi</taxon>
        <taxon>Archaeoglobales</taxon>
        <taxon>Archaeoglobaceae</taxon>
        <taxon>Geoglobus</taxon>
    </lineage>
</organism>
<dbReference type="InterPro" id="IPR023291">
    <property type="entry name" value="Af2093-N"/>
</dbReference>
<dbReference type="Gene3D" id="3.40.50.10670">
    <property type="entry name" value="af2093 domain"/>
    <property type="match status" value="1"/>
</dbReference>
<protein>
    <submittedName>
        <fullName evidence="3">Uncharacterized protein</fullName>
    </submittedName>
</protein>
<dbReference type="Gene3D" id="1.10.3400.10">
    <property type="entry name" value="af_2093 domain like"/>
    <property type="match status" value="1"/>
</dbReference>
<dbReference type="InterPro" id="IPR049265">
    <property type="entry name" value="DUF6834"/>
</dbReference>